<dbReference type="AlphaFoldDB" id="A0A6N2K9R0"/>
<dbReference type="SUPFAM" id="SSF53098">
    <property type="entry name" value="Ribonuclease H-like"/>
    <property type="match status" value="1"/>
</dbReference>
<reference evidence="2" key="1">
    <citation type="submission" date="2019-03" db="EMBL/GenBank/DDBJ databases">
        <authorList>
            <person name="Mank J."/>
            <person name="Almeida P."/>
        </authorList>
    </citation>
    <scope>NUCLEOTIDE SEQUENCE</scope>
    <source>
        <strain evidence="2">78183</strain>
    </source>
</reference>
<evidence type="ECO:0000259" key="1">
    <source>
        <dbReference type="Pfam" id="PF05699"/>
    </source>
</evidence>
<protein>
    <recommendedName>
        <fullName evidence="1">HAT C-terminal dimerisation domain-containing protein</fullName>
    </recommendedName>
</protein>
<accession>A0A6N2K9R0</accession>
<proteinExistence type="predicted"/>
<feature type="domain" description="HAT C-terminal dimerisation" evidence="1">
    <location>
        <begin position="181"/>
        <end position="249"/>
    </location>
</feature>
<dbReference type="Pfam" id="PF05699">
    <property type="entry name" value="Dimer_Tnp_hAT"/>
    <property type="match status" value="1"/>
</dbReference>
<sequence length="319" mass="36820">MLKQRSRLKQMLNSPEFSMNSSYANNPKHLACIAIIEDGDFWRAVEESVAISEPFLKVMREVSDGKPAVGSIYELMTRAKESIRTYYIMDESKCKTFLDIVDRKWGDQLHSPLHSAAAFLNPSVQYNPEIKFLVSIKEDFFKVIEKLLPTPDMRRDITNQIFIFTRASGMFGCNLAMEARDTVAPGLWWEQFGDSAPVLQRVAIRILSQVCSTFTFEKNWSTFQQIHSEKRNKIDKEMLNDLAYINYNLRLTRQMRTKPLETDPIQFDDIDMTSEWVEESDNPSPTQWLDRFGSTLDGSDLNTRFHAAIFGANDHLFGL</sequence>
<organism evidence="2">
    <name type="scientific">Salix viminalis</name>
    <name type="common">Common osier</name>
    <name type="synonym">Basket willow</name>
    <dbReference type="NCBI Taxonomy" id="40686"/>
    <lineage>
        <taxon>Eukaryota</taxon>
        <taxon>Viridiplantae</taxon>
        <taxon>Streptophyta</taxon>
        <taxon>Embryophyta</taxon>
        <taxon>Tracheophyta</taxon>
        <taxon>Spermatophyta</taxon>
        <taxon>Magnoliopsida</taxon>
        <taxon>eudicotyledons</taxon>
        <taxon>Gunneridae</taxon>
        <taxon>Pentapetalae</taxon>
        <taxon>rosids</taxon>
        <taxon>fabids</taxon>
        <taxon>Malpighiales</taxon>
        <taxon>Salicaceae</taxon>
        <taxon>Saliceae</taxon>
        <taxon>Salix</taxon>
    </lineage>
</organism>
<dbReference type="PANTHER" id="PTHR32166:SF67">
    <property type="entry name" value="HAT TRANSPOSON SUPERFAMILY"/>
    <property type="match status" value="1"/>
</dbReference>
<dbReference type="InterPro" id="IPR008906">
    <property type="entry name" value="HATC_C_dom"/>
</dbReference>
<evidence type="ECO:0000313" key="2">
    <source>
        <dbReference type="EMBL" id="VFU25140.1"/>
    </source>
</evidence>
<dbReference type="PANTHER" id="PTHR32166">
    <property type="entry name" value="OSJNBA0013A04.12 PROTEIN"/>
    <property type="match status" value="1"/>
</dbReference>
<name>A0A6N2K9R0_SALVM</name>
<gene>
    <name evidence="2" type="ORF">SVIM_LOCUS55286</name>
</gene>
<dbReference type="EMBL" id="CAADRP010000224">
    <property type="protein sequence ID" value="VFU25140.1"/>
    <property type="molecule type" value="Genomic_DNA"/>
</dbReference>
<dbReference type="GO" id="GO:0046983">
    <property type="term" value="F:protein dimerization activity"/>
    <property type="evidence" value="ECO:0007669"/>
    <property type="project" value="InterPro"/>
</dbReference>
<dbReference type="InterPro" id="IPR012337">
    <property type="entry name" value="RNaseH-like_sf"/>
</dbReference>